<keyword evidence="1" id="KW-1133">Transmembrane helix</keyword>
<evidence type="ECO:0000313" key="3">
    <source>
        <dbReference type="Proteomes" id="UP000188273"/>
    </source>
</evidence>
<sequence length="54" mass="6669">MYFILLSSGYTFATVFLGLLVFIRSYDYFMFFHSPVWHEHFWNYQSILSAPKWY</sequence>
<proteinExistence type="predicted"/>
<evidence type="ECO:0000313" key="2">
    <source>
        <dbReference type="EMBL" id="AQQ09163.1"/>
    </source>
</evidence>
<dbReference type="AlphaFoldDB" id="A0A1Q2HPK6"/>
<keyword evidence="1" id="KW-0812">Transmembrane</keyword>
<accession>A0A1Q2HPK6</accession>
<feature type="transmembrane region" description="Helical" evidence="1">
    <location>
        <begin position="6"/>
        <end position="23"/>
    </location>
</feature>
<reference evidence="3" key="1">
    <citation type="submission" date="2017-02" db="EMBL/GenBank/DDBJ databases">
        <title>Comparative genomics and description of representatives of a novel lineage of planctomycetes thriving in anoxic sediments.</title>
        <authorList>
            <person name="Spring S."/>
            <person name="Bunk B."/>
            <person name="Sproer C."/>
            <person name="Klenk H.-P."/>
        </authorList>
    </citation>
    <scope>NUCLEOTIDE SEQUENCE [LARGE SCALE GENOMIC DNA]</scope>
    <source>
        <strain evidence="3">L21-RPul-D3</strain>
    </source>
</reference>
<keyword evidence="3" id="KW-1185">Reference proteome</keyword>
<dbReference type="KEGG" id="pbu:L21SP3_00963"/>
<protein>
    <submittedName>
        <fullName evidence="2">Uncharacterized protein</fullName>
    </submittedName>
</protein>
<name>A0A1Q2HPK6_9BACT</name>
<gene>
    <name evidence="2" type="ORF">L21SP3_00963</name>
</gene>
<keyword evidence="1" id="KW-0472">Membrane</keyword>
<evidence type="ECO:0000256" key="1">
    <source>
        <dbReference type="SAM" id="Phobius"/>
    </source>
</evidence>
<dbReference type="STRING" id="1940790.L21SP3_00963"/>
<dbReference type="Proteomes" id="UP000188273">
    <property type="component" value="Chromosome"/>
</dbReference>
<organism evidence="2 3">
    <name type="scientific">Sedimentisphaera cyanobacteriorum</name>
    <dbReference type="NCBI Taxonomy" id="1940790"/>
    <lineage>
        <taxon>Bacteria</taxon>
        <taxon>Pseudomonadati</taxon>
        <taxon>Planctomycetota</taxon>
        <taxon>Phycisphaerae</taxon>
        <taxon>Sedimentisphaerales</taxon>
        <taxon>Sedimentisphaeraceae</taxon>
        <taxon>Sedimentisphaera</taxon>
    </lineage>
</organism>
<dbReference type="EMBL" id="CP019633">
    <property type="protein sequence ID" value="AQQ09163.1"/>
    <property type="molecule type" value="Genomic_DNA"/>
</dbReference>